<accession>A0A232F0I0</accession>
<comment type="caution">
    <text evidence="2">The sequence shown here is derived from an EMBL/GenBank/DDBJ whole genome shotgun (WGS) entry which is preliminary data.</text>
</comment>
<gene>
    <name evidence="2" type="ORF">TSAR_007801</name>
</gene>
<dbReference type="AlphaFoldDB" id="A0A232F0I0"/>
<organism evidence="2 3">
    <name type="scientific">Trichomalopsis sarcophagae</name>
    <dbReference type="NCBI Taxonomy" id="543379"/>
    <lineage>
        <taxon>Eukaryota</taxon>
        <taxon>Metazoa</taxon>
        <taxon>Ecdysozoa</taxon>
        <taxon>Arthropoda</taxon>
        <taxon>Hexapoda</taxon>
        <taxon>Insecta</taxon>
        <taxon>Pterygota</taxon>
        <taxon>Neoptera</taxon>
        <taxon>Endopterygota</taxon>
        <taxon>Hymenoptera</taxon>
        <taxon>Apocrita</taxon>
        <taxon>Proctotrupomorpha</taxon>
        <taxon>Chalcidoidea</taxon>
        <taxon>Pteromalidae</taxon>
        <taxon>Pteromalinae</taxon>
        <taxon>Trichomalopsis</taxon>
    </lineage>
</organism>
<evidence type="ECO:0000256" key="1">
    <source>
        <dbReference type="SAM" id="MobiDB-lite"/>
    </source>
</evidence>
<evidence type="ECO:0000313" key="3">
    <source>
        <dbReference type="Proteomes" id="UP000215335"/>
    </source>
</evidence>
<dbReference type="Proteomes" id="UP000215335">
    <property type="component" value="Unassembled WGS sequence"/>
</dbReference>
<proteinExistence type="predicted"/>
<reference evidence="2 3" key="1">
    <citation type="journal article" date="2017" name="Curr. Biol.">
        <title>The Evolution of Venom by Co-option of Single-Copy Genes.</title>
        <authorList>
            <person name="Martinson E.O."/>
            <person name="Mrinalini"/>
            <person name="Kelkar Y.D."/>
            <person name="Chang C.H."/>
            <person name="Werren J.H."/>
        </authorList>
    </citation>
    <scope>NUCLEOTIDE SEQUENCE [LARGE SCALE GENOMIC DNA]</scope>
    <source>
        <strain evidence="2 3">Alberta</strain>
        <tissue evidence="2">Whole body</tissue>
    </source>
</reference>
<evidence type="ECO:0000313" key="2">
    <source>
        <dbReference type="EMBL" id="OXU24007.1"/>
    </source>
</evidence>
<name>A0A232F0I0_9HYME</name>
<feature type="compositionally biased region" description="Polar residues" evidence="1">
    <location>
        <begin position="271"/>
        <end position="281"/>
    </location>
</feature>
<sequence>MQCPAVRIHSGVIILPPQKCTIHSKNSGIITIHSRNSGGVTTHIRNNVVRTDGRRVRVAEKIDDEATQDLPLQHITPSNDPRQRLSFSLAAEGQTPASGTLRLRDGFLPERFFCDRRESKEIPAESKRARGNPLKYFLCSKEEKHRMKFLIILCLTTIGVVLVEGKTEHPVESELLEKIVECYQREKCHERAKASLSNYAARHVERDDVTPMRWSFLEFETHCQSTKEMFTQAYAEFPTEKINYEYLTRVQGSNFNYEKELSNHPAKISRAENTTSPQSSS</sequence>
<dbReference type="EMBL" id="NNAY01001427">
    <property type="protein sequence ID" value="OXU24007.1"/>
    <property type="molecule type" value="Genomic_DNA"/>
</dbReference>
<protein>
    <submittedName>
        <fullName evidence="2">Uncharacterized protein</fullName>
    </submittedName>
</protein>
<keyword evidence="3" id="KW-1185">Reference proteome</keyword>
<feature type="region of interest" description="Disordered" evidence="1">
    <location>
        <begin position="261"/>
        <end position="281"/>
    </location>
</feature>